<feature type="coiled-coil region" evidence="5">
    <location>
        <begin position="115"/>
        <end position="142"/>
    </location>
</feature>
<dbReference type="PANTHER" id="PTHR30185">
    <property type="entry name" value="CRYPTIC BETA-GLUCOSIDE BGL OPERON ANTITERMINATOR"/>
    <property type="match status" value="1"/>
</dbReference>
<evidence type="ECO:0000259" key="6">
    <source>
        <dbReference type="PROSITE" id="PS51094"/>
    </source>
</evidence>
<dbReference type="GO" id="GO:0006355">
    <property type="term" value="P:regulation of DNA-templated transcription"/>
    <property type="evidence" value="ECO:0007669"/>
    <property type="project" value="InterPro"/>
</dbReference>
<dbReference type="InterPro" id="IPR016152">
    <property type="entry name" value="PTrfase/Anion_transptr"/>
</dbReference>
<comment type="caution">
    <text evidence="8">The sequence shown here is derived from an EMBL/GenBank/DDBJ whole genome shotgun (WGS) entry which is preliminary data.</text>
</comment>
<dbReference type="InterPro" id="IPR011608">
    <property type="entry name" value="PRD"/>
</dbReference>
<dbReference type="PROSITE" id="PS51372">
    <property type="entry name" value="PRD_2"/>
    <property type="match status" value="2"/>
</dbReference>
<feature type="domain" description="PRD" evidence="7">
    <location>
        <begin position="184"/>
        <end position="289"/>
    </location>
</feature>
<sequence>MKSTIEEEELSKKDCEGNSMNKLSEEQLIKYLQINGLTSSSQLAQVFSVSTRTIKNYVKKINEHVAEKIIHATSKGYYIDQSEPPEIFSKEVSREKVLIEKLIYLLTPMNKYDLAEELFISLSTLERTINKANKELHKFHLKIANQDNSVHLAGPEEKKRAWIREQFYHETSAEFLHLATIQAAFYGYNLDELKIMITQILKENNLYINGYTLNSIILHIVVAMERIYDSNQSIDTDSAEIDERLAAEHRSAIAIAAYIQHTYAIQLKESEISYMTILLKSKTTLLNYAEIKEDLKDYITDESIQLSNRILKKINEEFLLSLDDEDFFIKFSLHLQNLLSRNREKQVALNPMTKEIKENYPLVYDLAVFVSNELEEYLGSKIAEDEITYLAFHIGAYFEHAKINQSKLFATLICPSYYDMHIDLSEKILTAFDYELDIKKVITEVDAPISNLNQDLIISTITLPDEVAYVKITPFFNERDKEIITKAIKKINLGQQQLKMKKVIEQYFSKELFEKNQHLQSKYQLIHHMSTHLTELNRVSSSFEEEILRREDMSSTSFGNGLAMPHSMEMNALKTSLYFVINEEPMLWDQEYVQIVVMMAMNRSERKEFRKIFNLIIESLDNKETIDALLQADSYEEFVNCLVDSFRF</sequence>
<name>A0AA91JR35_9ENTE</name>
<dbReference type="InterPro" id="IPR002178">
    <property type="entry name" value="PTS_EIIA_type-2_dom"/>
</dbReference>
<dbReference type="Gene3D" id="1.10.10.10">
    <property type="entry name" value="Winged helix-like DNA-binding domain superfamily/Winged helix DNA-binding domain"/>
    <property type="match status" value="2"/>
</dbReference>
<dbReference type="InterPro" id="IPR036388">
    <property type="entry name" value="WH-like_DNA-bd_sf"/>
</dbReference>
<protein>
    <recommendedName>
        <fullName evidence="10">PTS system EIIA component</fullName>
    </recommendedName>
</protein>
<keyword evidence="4" id="KW-0804">Transcription</keyword>
<evidence type="ECO:0000256" key="4">
    <source>
        <dbReference type="ARBA" id="ARBA00023163"/>
    </source>
</evidence>
<dbReference type="PROSITE" id="PS51094">
    <property type="entry name" value="PTS_EIIA_TYPE_2"/>
    <property type="match status" value="1"/>
</dbReference>
<reference evidence="8 9" key="1">
    <citation type="submission" date="2014-12" db="EMBL/GenBank/DDBJ databases">
        <title>Draft genome sequences of 29 type strains of Enterococci.</title>
        <authorList>
            <person name="Zhong Z."/>
            <person name="Sun Z."/>
            <person name="Liu W."/>
            <person name="Zhang W."/>
            <person name="Zhang H."/>
        </authorList>
    </citation>
    <scope>NUCLEOTIDE SEQUENCE [LARGE SCALE GENOMIC DNA]</scope>
    <source>
        <strain evidence="8 9">DSM 22801</strain>
    </source>
</reference>
<dbReference type="Gene3D" id="3.40.930.10">
    <property type="entry name" value="Mannitol-specific EII, Chain A"/>
    <property type="match status" value="1"/>
</dbReference>
<dbReference type="Pfam" id="PF00874">
    <property type="entry name" value="PRD"/>
    <property type="match status" value="2"/>
</dbReference>
<dbReference type="InterPro" id="IPR050661">
    <property type="entry name" value="BglG_antiterminators"/>
</dbReference>
<evidence type="ECO:0008006" key="10">
    <source>
        <dbReference type="Google" id="ProtNLM"/>
    </source>
</evidence>
<proteinExistence type="predicted"/>
<dbReference type="Pfam" id="PF05043">
    <property type="entry name" value="Mga"/>
    <property type="match status" value="1"/>
</dbReference>
<evidence type="ECO:0000256" key="1">
    <source>
        <dbReference type="ARBA" id="ARBA00022737"/>
    </source>
</evidence>
<evidence type="ECO:0000256" key="3">
    <source>
        <dbReference type="ARBA" id="ARBA00023159"/>
    </source>
</evidence>
<keyword evidence="5" id="KW-0175">Coiled coil</keyword>
<evidence type="ECO:0000256" key="5">
    <source>
        <dbReference type="SAM" id="Coils"/>
    </source>
</evidence>
<dbReference type="Pfam" id="PF00359">
    <property type="entry name" value="PTS_EIIA_2"/>
    <property type="match status" value="1"/>
</dbReference>
<gene>
    <name evidence="8" type="ORF">RV15_GL000143</name>
</gene>
<keyword evidence="3" id="KW-0010">Activator</keyword>
<keyword evidence="1" id="KW-0677">Repeat</keyword>
<accession>A0AA91JR35</accession>
<organism evidence="8 9">
    <name type="scientific">Enterococcus silesiacus</name>
    <dbReference type="NCBI Taxonomy" id="332949"/>
    <lineage>
        <taxon>Bacteria</taxon>
        <taxon>Bacillati</taxon>
        <taxon>Bacillota</taxon>
        <taxon>Bacilli</taxon>
        <taxon>Lactobacillales</taxon>
        <taxon>Enterococcaceae</taxon>
        <taxon>Enterococcus</taxon>
    </lineage>
</organism>
<evidence type="ECO:0000313" key="8">
    <source>
        <dbReference type="EMBL" id="OJG93541.1"/>
    </source>
</evidence>
<dbReference type="Gene3D" id="1.10.1790.10">
    <property type="entry name" value="PRD domain"/>
    <property type="match status" value="2"/>
</dbReference>
<dbReference type="CDD" id="cd00211">
    <property type="entry name" value="PTS_IIA_fru"/>
    <property type="match status" value="1"/>
</dbReference>
<dbReference type="InterPro" id="IPR007737">
    <property type="entry name" value="Mga_HTH"/>
</dbReference>
<dbReference type="AlphaFoldDB" id="A0AA91JR35"/>
<evidence type="ECO:0000259" key="7">
    <source>
        <dbReference type="PROSITE" id="PS51372"/>
    </source>
</evidence>
<dbReference type="InterPro" id="IPR036634">
    <property type="entry name" value="PRD_sf"/>
</dbReference>
<dbReference type="Proteomes" id="UP000183039">
    <property type="component" value="Unassembled WGS sequence"/>
</dbReference>
<evidence type="ECO:0000313" key="9">
    <source>
        <dbReference type="Proteomes" id="UP000183039"/>
    </source>
</evidence>
<dbReference type="InterPro" id="IPR013196">
    <property type="entry name" value="HTH_11"/>
</dbReference>
<evidence type="ECO:0000256" key="2">
    <source>
        <dbReference type="ARBA" id="ARBA00023015"/>
    </source>
</evidence>
<feature type="domain" description="PTS EIIA type-2" evidence="6">
    <location>
        <begin position="506"/>
        <end position="645"/>
    </location>
</feature>
<dbReference type="PANTHER" id="PTHR30185:SF12">
    <property type="entry name" value="TRANSCRIPTIONAL REGULATOR MANR"/>
    <property type="match status" value="1"/>
</dbReference>
<dbReference type="EMBL" id="JXLC01000001">
    <property type="protein sequence ID" value="OJG93541.1"/>
    <property type="molecule type" value="Genomic_DNA"/>
</dbReference>
<keyword evidence="2" id="KW-0805">Transcription regulation</keyword>
<dbReference type="Pfam" id="PF08279">
    <property type="entry name" value="HTH_11"/>
    <property type="match status" value="1"/>
</dbReference>
<dbReference type="SUPFAM" id="SSF55804">
    <property type="entry name" value="Phoshotransferase/anion transport protein"/>
    <property type="match status" value="1"/>
</dbReference>
<feature type="domain" description="PRD" evidence="7">
    <location>
        <begin position="298"/>
        <end position="404"/>
    </location>
</feature>
<dbReference type="SUPFAM" id="SSF63520">
    <property type="entry name" value="PTS-regulatory domain, PRD"/>
    <property type="match status" value="2"/>
</dbReference>